<sequence>MRKKSGRYGSVVKHCVRYRIPIVVLSLLAVWGVLISHQASNLIPSSTPLSRKPYVEGLDQAKKTSEFVTGGANDGRSHNSENERNTRETVVLSDTLKAVVDKQNVHLVLRAQKRVAIMEGDPNETDWRALLSFLPDVTFVEIREEEEEKANHDGAKERRAEPPEIEAPVQSEALPQKGGGEQMEGGSSTKSVTESKSPSNSKDGVKNSRDSQTGEDESQKAAIPSPLPTADSVSSPSPSPTAPPHHEKKFIEEKGDDEVLKEAVPMLEDPAWNRNELVVSLPVDASPPTPLTPPQLEGDPRKRAILYYGTSVNATCKREQKRRHPASLCCPDDERKKKAALSSKLSGTAFDLCHSGATEEVSSTSMGDSKTFFRRLRMCKNVFGLKNPDKNEVTLVTQLTTDRLPMLEMVANQYKGPISAVFYVMDKEYDFCALYKLFSSSLNVRKYVYLHIVYSPFHNKEASLRSYPVNVLRNIAWSQVSTPYVFLSDIDMVPSFGLASILKSKLEKRDGCDVGEQCVFVVPAFEVNFDKKKSGYPENVIEDFQWLIRQGLPATKSQLLPYLNSKDIFQVHYYKGKHAHEATDFQKWKTATVPYKVEYSFLFEPYVAGPKSMPHFPPEFAGYGNDKCSQTLLLAAHEYKFIVVEEGFLFHYGHRWPQWKSYIDQQKSWGAWSSFVKSVEQKTGYKLEYPKWAHESARKGELPMFVLSNAPA</sequence>
<feature type="compositionally biased region" description="Basic and acidic residues" evidence="7">
    <location>
        <begin position="75"/>
        <end position="87"/>
    </location>
</feature>
<dbReference type="Pfam" id="PF13896">
    <property type="entry name" value="Glyco_transf_49"/>
    <property type="match status" value="2"/>
</dbReference>
<dbReference type="GO" id="GO:0015020">
    <property type="term" value="F:glucuronosyltransferase activity"/>
    <property type="evidence" value="ECO:0007669"/>
    <property type="project" value="TreeGrafter"/>
</dbReference>
<evidence type="ECO:0000256" key="2">
    <source>
        <dbReference type="ARBA" id="ARBA00022692"/>
    </source>
</evidence>
<evidence type="ECO:0000256" key="7">
    <source>
        <dbReference type="SAM" id="MobiDB-lite"/>
    </source>
</evidence>
<keyword evidence="2 8" id="KW-0812">Transmembrane</keyword>
<dbReference type="GO" id="GO:0042285">
    <property type="term" value="F:xylosyltransferase activity"/>
    <property type="evidence" value="ECO:0007669"/>
    <property type="project" value="TreeGrafter"/>
</dbReference>
<dbReference type="AlphaFoldDB" id="A0A7S3DM86"/>
<reference evidence="9" key="1">
    <citation type="submission" date="2021-01" db="EMBL/GenBank/DDBJ databases">
        <authorList>
            <person name="Corre E."/>
            <person name="Pelletier E."/>
            <person name="Niang G."/>
            <person name="Scheremetjew M."/>
            <person name="Finn R."/>
            <person name="Kale V."/>
            <person name="Holt S."/>
            <person name="Cochrane G."/>
            <person name="Meng A."/>
            <person name="Brown T."/>
            <person name="Cohen L."/>
        </authorList>
    </citation>
    <scope>NUCLEOTIDE SEQUENCE</scope>
    <source>
        <strain evidence="9">NIES-2562</strain>
    </source>
</reference>
<feature type="region of interest" description="Disordered" evidence="7">
    <location>
        <begin position="67"/>
        <end position="88"/>
    </location>
</feature>
<evidence type="ECO:0000256" key="1">
    <source>
        <dbReference type="ARBA" id="ARBA00004606"/>
    </source>
</evidence>
<feature type="region of interest" description="Disordered" evidence="7">
    <location>
        <begin position="145"/>
        <end position="247"/>
    </location>
</feature>
<evidence type="ECO:0000256" key="4">
    <source>
        <dbReference type="ARBA" id="ARBA00022989"/>
    </source>
</evidence>
<dbReference type="InterPro" id="IPR051292">
    <property type="entry name" value="Xyl/GlcA_transferase"/>
</dbReference>
<feature type="compositionally biased region" description="Basic and acidic residues" evidence="7">
    <location>
        <begin position="149"/>
        <end position="162"/>
    </location>
</feature>
<dbReference type="PANTHER" id="PTHR12270:SF52">
    <property type="entry name" value="GLYCOSYLTRANSFERASE-LIKE PROTEIN GNT13-RELATED"/>
    <property type="match status" value="1"/>
</dbReference>
<gene>
    <name evidence="9" type="ORF">PBIL07802_LOCUS23846</name>
</gene>
<feature type="compositionally biased region" description="Polar residues" evidence="7">
    <location>
        <begin position="185"/>
        <end position="202"/>
    </location>
</feature>
<dbReference type="PANTHER" id="PTHR12270">
    <property type="entry name" value="GLYCOSYLTRANSFERASE-RELATED"/>
    <property type="match status" value="1"/>
</dbReference>
<evidence type="ECO:0000256" key="5">
    <source>
        <dbReference type="ARBA" id="ARBA00023136"/>
    </source>
</evidence>
<name>A0A7S3DM86_9EUKA</name>
<comment type="subcellular location">
    <subcellularLocation>
        <location evidence="1">Membrane</location>
        <topology evidence="1">Single-pass type II membrane protein</topology>
    </subcellularLocation>
</comment>
<keyword evidence="4 8" id="KW-1133">Transmembrane helix</keyword>
<evidence type="ECO:0000256" key="6">
    <source>
        <dbReference type="ARBA" id="ARBA00023180"/>
    </source>
</evidence>
<keyword evidence="3" id="KW-0735">Signal-anchor</keyword>
<organism evidence="9">
    <name type="scientific">Palpitomonas bilix</name>
    <dbReference type="NCBI Taxonomy" id="652834"/>
    <lineage>
        <taxon>Eukaryota</taxon>
        <taxon>Eukaryota incertae sedis</taxon>
    </lineage>
</organism>
<evidence type="ECO:0000313" key="9">
    <source>
        <dbReference type="EMBL" id="CAE0261553.1"/>
    </source>
</evidence>
<dbReference type="EMBL" id="HBIB01036677">
    <property type="protein sequence ID" value="CAE0261553.1"/>
    <property type="molecule type" value="Transcribed_RNA"/>
</dbReference>
<feature type="transmembrane region" description="Helical" evidence="8">
    <location>
        <begin position="20"/>
        <end position="39"/>
    </location>
</feature>
<dbReference type="GO" id="GO:0016020">
    <property type="term" value="C:membrane"/>
    <property type="evidence" value="ECO:0007669"/>
    <property type="project" value="UniProtKB-SubCell"/>
</dbReference>
<dbReference type="GO" id="GO:0035269">
    <property type="term" value="P:protein O-linked glycosylation via mannose"/>
    <property type="evidence" value="ECO:0007669"/>
    <property type="project" value="TreeGrafter"/>
</dbReference>
<accession>A0A7S3DM86</accession>
<proteinExistence type="predicted"/>
<evidence type="ECO:0000256" key="3">
    <source>
        <dbReference type="ARBA" id="ARBA00022968"/>
    </source>
</evidence>
<keyword evidence="6" id="KW-0325">Glycoprotein</keyword>
<protein>
    <submittedName>
        <fullName evidence="9">Uncharacterized protein</fullName>
    </submittedName>
</protein>
<keyword evidence="5 8" id="KW-0472">Membrane</keyword>
<evidence type="ECO:0000256" key="8">
    <source>
        <dbReference type="SAM" id="Phobius"/>
    </source>
</evidence>